<evidence type="ECO:0000256" key="7">
    <source>
        <dbReference type="SAM" id="Phobius"/>
    </source>
</evidence>
<dbReference type="SMART" id="SM00014">
    <property type="entry name" value="acidPPc"/>
    <property type="match status" value="1"/>
</dbReference>
<feature type="transmembrane region" description="Helical" evidence="7">
    <location>
        <begin position="145"/>
        <end position="165"/>
    </location>
</feature>
<organism evidence="9">
    <name type="scientific">uncultured Acetothermia bacterium</name>
    <dbReference type="NCBI Taxonomy" id="236499"/>
    <lineage>
        <taxon>Bacteria</taxon>
        <taxon>Candidatus Bipolaricaulota</taxon>
        <taxon>environmental samples</taxon>
    </lineage>
</organism>
<dbReference type="GO" id="GO:0005886">
    <property type="term" value="C:plasma membrane"/>
    <property type="evidence" value="ECO:0007669"/>
    <property type="project" value="UniProtKB-SubCell"/>
</dbReference>
<keyword evidence="3 7" id="KW-0812">Transmembrane</keyword>
<dbReference type="PANTHER" id="PTHR14969:SF62">
    <property type="entry name" value="DECAPRENYLPHOSPHORYL-5-PHOSPHORIBOSE PHOSPHATASE RV3807C-RELATED"/>
    <property type="match status" value="1"/>
</dbReference>
<sequence>MGRTHAALQKRFLSLYHYLADILPYTIVLWDERYLRFVEANRLLKKLSPAMVIATYFGDGYLWGLVGLFILIWGTPLDRKYVMVAFAITIINIALFRFLKFVFKRTRPLYTAPPYELGYRLLDTYSFPSGHATTSFGIAYVLAHFYPVLPVQIAAYSAASVIAISRIHMAEHYPSDVISGALLGVLSSAFLLPILERILRL</sequence>
<evidence type="ECO:0000256" key="3">
    <source>
        <dbReference type="ARBA" id="ARBA00022692"/>
    </source>
</evidence>
<keyword evidence="2" id="KW-1003">Cell membrane</keyword>
<feature type="transmembrane region" description="Helical" evidence="7">
    <location>
        <begin position="50"/>
        <end position="74"/>
    </location>
</feature>
<dbReference type="SUPFAM" id="SSF48317">
    <property type="entry name" value="Acid phosphatase/Vanadium-dependent haloperoxidase"/>
    <property type="match status" value="1"/>
</dbReference>
<dbReference type="InterPro" id="IPR036938">
    <property type="entry name" value="PAP2/HPO_sf"/>
</dbReference>
<feature type="transmembrane region" description="Helical" evidence="7">
    <location>
        <begin position="177"/>
        <end position="195"/>
    </location>
</feature>
<keyword evidence="5 7" id="KW-1133">Transmembrane helix</keyword>
<dbReference type="AlphaFoldDB" id="H5SC74"/>
<feature type="transmembrane region" description="Helical" evidence="7">
    <location>
        <begin position="12"/>
        <end position="30"/>
    </location>
</feature>
<evidence type="ECO:0000256" key="1">
    <source>
        <dbReference type="ARBA" id="ARBA00004651"/>
    </source>
</evidence>
<dbReference type="PANTHER" id="PTHR14969">
    <property type="entry name" value="SPHINGOSINE-1-PHOSPHATE PHOSPHOHYDROLASE"/>
    <property type="match status" value="1"/>
</dbReference>
<evidence type="ECO:0000256" key="6">
    <source>
        <dbReference type="ARBA" id="ARBA00023136"/>
    </source>
</evidence>
<feature type="transmembrane region" description="Helical" evidence="7">
    <location>
        <begin position="81"/>
        <end position="99"/>
    </location>
</feature>
<keyword evidence="4" id="KW-0378">Hydrolase</keyword>
<evidence type="ECO:0000313" key="9">
    <source>
        <dbReference type="EMBL" id="BAL53760.1"/>
    </source>
</evidence>
<dbReference type="InterPro" id="IPR000326">
    <property type="entry name" value="PAP2/HPO"/>
</dbReference>
<name>H5SC74_9BACT</name>
<dbReference type="Pfam" id="PF01569">
    <property type="entry name" value="PAP2"/>
    <property type="match status" value="1"/>
</dbReference>
<dbReference type="EMBL" id="AP011666">
    <property type="protein sequence ID" value="BAL53760.1"/>
    <property type="molecule type" value="Genomic_DNA"/>
</dbReference>
<feature type="domain" description="Phosphatidic acid phosphatase type 2/haloperoxidase" evidence="8">
    <location>
        <begin position="81"/>
        <end position="192"/>
    </location>
</feature>
<proteinExistence type="predicted"/>
<evidence type="ECO:0000256" key="5">
    <source>
        <dbReference type="ARBA" id="ARBA00022989"/>
    </source>
</evidence>
<evidence type="ECO:0000256" key="2">
    <source>
        <dbReference type="ARBA" id="ARBA00022475"/>
    </source>
</evidence>
<reference evidence="9" key="2">
    <citation type="journal article" date="2012" name="PLoS ONE">
        <title>A Deeply Branching Thermophilic Bacterium with an Ancient Acetyl-CoA Pathway Dominates a Subsurface Ecosystem.</title>
        <authorList>
            <person name="Takami H."/>
            <person name="Noguchi H."/>
            <person name="Takaki Y."/>
            <person name="Uchiyama I."/>
            <person name="Toyoda A."/>
            <person name="Nishi S."/>
            <person name="Chee G.-J."/>
            <person name="Arai W."/>
            <person name="Nunoura T."/>
            <person name="Itoh T."/>
            <person name="Hattori M."/>
            <person name="Takai K."/>
        </authorList>
    </citation>
    <scope>NUCLEOTIDE SEQUENCE</scope>
</reference>
<gene>
    <name evidence="9" type="ORF">HGMM_F08F07C19</name>
</gene>
<evidence type="ECO:0000259" key="8">
    <source>
        <dbReference type="SMART" id="SM00014"/>
    </source>
</evidence>
<reference evidence="9" key="1">
    <citation type="journal article" date="2005" name="Environ. Microbiol.">
        <title>Genetic and functional properties of uncultivated thermophilic crenarchaeotes from a subsurface gold mine as revealed by analysis of genome fragments.</title>
        <authorList>
            <person name="Nunoura T."/>
            <person name="Hirayama H."/>
            <person name="Takami H."/>
            <person name="Oida H."/>
            <person name="Nishi S."/>
            <person name="Shimamura S."/>
            <person name="Suzuki Y."/>
            <person name="Inagaki F."/>
            <person name="Takai K."/>
            <person name="Nealson K.H."/>
            <person name="Horikoshi K."/>
        </authorList>
    </citation>
    <scope>NUCLEOTIDE SEQUENCE</scope>
</reference>
<keyword evidence="6 7" id="KW-0472">Membrane</keyword>
<accession>H5SC74</accession>
<comment type="subcellular location">
    <subcellularLocation>
        <location evidence="1">Cell membrane</location>
        <topology evidence="1">Multi-pass membrane protein</topology>
    </subcellularLocation>
</comment>
<dbReference type="Gene3D" id="1.20.144.10">
    <property type="entry name" value="Phosphatidic acid phosphatase type 2/haloperoxidase"/>
    <property type="match status" value="1"/>
</dbReference>
<evidence type="ECO:0000256" key="4">
    <source>
        <dbReference type="ARBA" id="ARBA00022801"/>
    </source>
</evidence>
<dbReference type="GO" id="GO:0016787">
    <property type="term" value="F:hydrolase activity"/>
    <property type="evidence" value="ECO:0007669"/>
    <property type="project" value="UniProtKB-KW"/>
</dbReference>
<protein>
    <submittedName>
        <fullName evidence="9">Hypothetical conserved protein</fullName>
    </submittedName>
</protein>